<reference evidence="3" key="1">
    <citation type="submission" date="2016-06" db="UniProtKB">
        <authorList>
            <consortium name="WormBaseParasite"/>
        </authorList>
    </citation>
    <scope>IDENTIFICATION</scope>
</reference>
<dbReference type="SUPFAM" id="SSF50978">
    <property type="entry name" value="WD40 repeat-like"/>
    <property type="match status" value="1"/>
</dbReference>
<dbReference type="GO" id="GO:0007035">
    <property type="term" value="P:vacuolar acidification"/>
    <property type="evidence" value="ECO:0007669"/>
    <property type="project" value="TreeGrafter"/>
</dbReference>
<dbReference type="InterPro" id="IPR052208">
    <property type="entry name" value="DmX-like/RAVE_component"/>
</dbReference>
<organism evidence="3">
    <name type="scientific">Schistosoma curassoni</name>
    <dbReference type="NCBI Taxonomy" id="6186"/>
    <lineage>
        <taxon>Eukaryota</taxon>
        <taxon>Metazoa</taxon>
        <taxon>Spiralia</taxon>
        <taxon>Lophotrochozoa</taxon>
        <taxon>Platyhelminthes</taxon>
        <taxon>Trematoda</taxon>
        <taxon>Digenea</taxon>
        <taxon>Strigeidida</taxon>
        <taxon>Schistosomatoidea</taxon>
        <taxon>Schistosomatidae</taxon>
        <taxon>Schistosoma</taxon>
    </lineage>
</organism>
<evidence type="ECO:0000313" key="3">
    <source>
        <dbReference type="WBParaSite" id="SCUD_0001067201-mRNA-1"/>
    </source>
</evidence>
<evidence type="ECO:0000313" key="1">
    <source>
        <dbReference type="EMBL" id="VDP40999.1"/>
    </source>
</evidence>
<dbReference type="AlphaFoldDB" id="A0A183K6P7"/>
<keyword evidence="2" id="KW-1185">Reference proteome</keyword>
<dbReference type="PANTHER" id="PTHR13950">
    <property type="entry name" value="RABCONNECTIN-RELATED"/>
    <property type="match status" value="1"/>
</dbReference>
<gene>
    <name evidence="1" type="ORF">SCUD_LOCUS10672</name>
</gene>
<dbReference type="InterPro" id="IPR036322">
    <property type="entry name" value="WD40_repeat_dom_sf"/>
</dbReference>
<dbReference type="STRING" id="6186.A0A183K6P7"/>
<dbReference type="WBParaSite" id="SCUD_0001067201-mRNA-1">
    <property type="protein sequence ID" value="SCUD_0001067201-mRNA-1"/>
    <property type="gene ID" value="SCUD_0001067201"/>
</dbReference>
<protein>
    <submittedName>
        <fullName evidence="3">Rav1p_C domain-containing protein</fullName>
    </submittedName>
</protein>
<dbReference type="Proteomes" id="UP000279833">
    <property type="component" value="Unassembled WGS sequence"/>
</dbReference>
<evidence type="ECO:0000313" key="2">
    <source>
        <dbReference type="Proteomes" id="UP000279833"/>
    </source>
</evidence>
<proteinExistence type="predicted"/>
<sequence>MLTNPLKLFWSFSDHLSLPSKAEVLCLSWSHKPCFQFPNSGLLAGLNDGSLFMWRSGVTGNVTESTLRFHIGANSTDSEYGLDSDPVPKKSLSTEVPSKWEVVWCHRLNGTPLQVDFSPDGSYFATITKYHDKRSQHNDHQSDTEMHVWFRDPFSDLIPSKHRYDEQFRMTENWESIFLPHPCNVCSFSWRHTSRYLPSGWIANVLLTASEDNLCRVWIEVSTSHPNLSNTHKSINSLLSKSISKNDPEIPISSTTMKVRLPLGHLTDIPFKTKITSDPVNQLHESSTQYLTLELPNCFLTHPILKHFLDLWLTDPLSNIEVDYGSQLSSSTIKIDDKKFNYTQNTFPQFVFTTSLPLDTFPELCNLSSPNDSQVGRLVVHWFNNKEYRLSTQLELFLKDTISRILAIPTHIALDNTSNINNSNNNFMTPELLDQIALMDQTVFRLLSELQHAPDVAFAIHPLDGSLIICPCAPLVWNQGFPTPLGGLSMSTNPVKAPEFRFSSSQFQGIRTHKVIIPYESSFNRDHKFGYESSFIITPNINNRLTQVTCSIRSRLHQVIPFDAAYSLTSKLFTYLTTDNSKNFMNYFHNENIMNQQKLQNLSDTTEITNKYLITVNYQDYLNIFCHLFLLQYTIRQCLLKWSKISMKLMNSNNNSDGSNQKNTLKQLKQTVLKPILSSLAQIHLNSTTFQARTQNSSHVAMITMHTNGSLRYWRIDVSESSHYQWIVGVSSCARLSGHRFHTNIIVPHPILPLALSTSHYEHKLEKLPNNESTITTTTTSSPYNSIDKDNEKITNYSEIILWYVSSVGPLTTGYTSSLLSNYQFRCSQHATNNNNNTNTDSKLCNNQFTTTDIKGPGNISSNGGISEVARLIFSNISSNTSLTFKYIAWFPCQVTTTATSYPVALFVASLDGKHDNNSNEQSNDQLGLFLTFSKFKQINNKSVLDEKIKQDQQNHLLHSSLNSDTLGCIIQLNYKLPYSNNQHDSDAAFPQGGVGLEKVDPKNAHLALSHGYPSPAIRSQQENFNAETLILHVFPSELIMSKSECCKPINTVLTNPTDQMESFTKSDMNSLSTFLIVRMTRYNSRDETANSSVVLTSCNEVCVFLFLCNMV</sequence>
<dbReference type="PANTHER" id="PTHR13950:SF9">
    <property type="entry name" value="RABCONNECTIN-3A"/>
    <property type="match status" value="1"/>
</dbReference>
<dbReference type="GO" id="GO:0043291">
    <property type="term" value="C:RAVE complex"/>
    <property type="evidence" value="ECO:0007669"/>
    <property type="project" value="TreeGrafter"/>
</dbReference>
<dbReference type="EMBL" id="UZAK01033921">
    <property type="protein sequence ID" value="VDP40999.1"/>
    <property type="molecule type" value="Genomic_DNA"/>
</dbReference>
<name>A0A183K6P7_9TREM</name>
<accession>A0A183K6P7</accession>
<reference evidence="1 2" key="2">
    <citation type="submission" date="2018-11" db="EMBL/GenBank/DDBJ databases">
        <authorList>
            <consortium name="Pathogen Informatics"/>
        </authorList>
    </citation>
    <scope>NUCLEOTIDE SEQUENCE [LARGE SCALE GENOMIC DNA]</scope>
    <source>
        <strain evidence="1">Dakar</strain>
        <strain evidence="2">Dakar, Senegal</strain>
    </source>
</reference>